<evidence type="ECO:0000256" key="5">
    <source>
        <dbReference type="ARBA" id="ARBA00022755"/>
    </source>
</evidence>
<dbReference type="InterPro" id="IPR002695">
    <property type="entry name" value="PurH-like"/>
</dbReference>
<dbReference type="InterPro" id="IPR016193">
    <property type="entry name" value="Cytidine_deaminase-like"/>
</dbReference>
<evidence type="ECO:0000256" key="9">
    <source>
        <dbReference type="ARBA" id="ARBA00050687"/>
    </source>
</evidence>
<gene>
    <name evidence="10 12" type="primary">purH</name>
    <name evidence="12" type="ORF">SOFFGTOCOR_0616</name>
</gene>
<dbReference type="CDD" id="cd01421">
    <property type="entry name" value="IMPCH"/>
    <property type="match status" value="1"/>
</dbReference>
<dbReference type="AlphaFoldDB" id="A0A0M6W7Y4"/>
<evidence type="ECO:0000256" key="1">
    <source>
        <dbReference type="ARBA" id="ARBA00004844"/>
    </source>
</evidence>
<dbReference type="GO" id="GO:0003937">
    <property type="term" value="F:IMP cyclohydrolase activity"/>
    <property type="evidence" value="ECO:0007669"/>
    <property type="project" value="UniProtKB-UniRule"/>
</dbReference>
<comment type="pathway">
    <text evidence="1 10">Purine metabolism; IMP biosynthesis via de novo pathway; IMP from 5-formamido-1-(5-phospho-D-ribosyl)imidazole-4-carboxamide: step 1/1.</text>
</comment>
<dbReference type="PANTHER" id="PTHR11692">
    <property type="entry name" value="BIFUNCTIONAL PURINE BIOSYNTHESIS PROTEIN PURH"/>
    <property type="match status" value="1"/>
</dbReference>
<feature type="domain" description="MGS-like" evidence="11">
    <location>
        <begin position="1"/>
        <end position="148"/>
    </location>
</feature>
<dbReference type="Pfam" id="PF02142">
    <property type="entry name" value="MGS"/>
    <property type="match status" value="1"/>
</dbReference>
<dbReference type="NCBIfam" id="TIGR00355">
    <property type="entry name" value="purH"/>
    <property type="match status" value="1"/>
</dbReference>
<dbReference type="FunFam" id="3.40.140.20:FF:000002">
    <property type="entry name" value="Bifunctional purine biosynthesis protein PurH"/>
    <property type="match status" value="1"/>
</dbReference>
<dbReference type="PIRSF" id="PIRSF000414">
    <property type="entry name" value="AICARFT_IMPCHas"/>
    <property type="match status" value="1"/>
</dbReference>
<dbReference type="Proteomes" id="UP000242301">
    <property type="component" value="Unassembled WGS sequence"/>
</dbReference>
<dbReference type="PANTHER" id="PTHR11692:SF0">
    <property type="entry name" value="BIFUNCTIONAL PURINE BIOSYNTHESIS PROTEIN ATIC"/>
    <property type="match status" value="1"/>
</dbReference>
<dbReference type="HAMAP" id="MF_00139">
    <property type="entry name" value="PurH"/>
    <property type="match status" value="1"/>
</dbReference>
<dbReference type="InterPro" id="IPR011607">
    <property type="entry name" value="MGS-like_dom"/>
</dbReference>
<accession>A0A0M6W7Y4</accession>
<comment type="similarity">
    <text evidence="3 10">Belongs to the PurH family.</text>
</comment>
<evidence type="ECO:0000256" key="10">
    <source>
        <dbReference type="HAMAP-Rule" id="MF_00139"/>
    </source>
</evidence>
<evidence type="ECO:0000256" key="3">
    <source>
        <dbReference type="ARBA" id="ARBA00007667"/>
    </source>
</evidence>
<dbReference type="SMART" id="SM00851">
    <property type="entry name" value="MGS"/>
    <property type="match status" value="1"/>
</dbReference>
<protein>
    <recommendedName>
        <fullName evidence="10">Bifunctional purine biosynthesis protein PurH</fullName>
    </recommendedName>
    <domain>
        <recommendedName>
            <fullName evidence="10">Phosphoribosylaminoimidazolecarboxamide formyltransferase</fullName>
            <ecNumber evidence="10">2.1.2.3</ecNumber>
        </recommendedName>
        <alternativeName>
            <fullName evidence="10">AICAR transformylase</fullName>
        </alternativeName>
    </domain>
    <domain>
        <recommendedName>
            <fullName evidence="10">IMP cyclohydrolase</fullName>
            <ecNumber evidence="10">3.5.4.10</ecNumber>
        </recommendedName>
        <alternativeName>
            <fullName evidence="10">ATIC</fullName>
        </alternativeName>
        <alternativeName>
            <fullName evidence="10">IMP synthase</fullName>
        </alternativeName>
        <alternativeName>
            <fullName evidence="10">Inosinicase</fullName>
        </alternativeName>
    </domain>
</protein>
<keyword evidence="4 10" id="KW-0808">Transferase</keyword>
<dbReference type="STRING" id="1715285.SOFFGTOCOR_0616"/>
<dbReference type="SMART" id="SM00798">
    <property type="entry name" value="AICARFT_IMPCHas"/>
    <property type="match status" value="1"/>
</dbReference>
<evidence type="ECO:0000259" key="11">
    <source>
        <dbReference type="PROSITE" id="PS51855"/>
    </source>
</evidence>
<dbReference type="EC" id="2.1.2.3" evidence="10"/>
<comment type="pathway">
    <text evidence="2 10">Purine metabolism; IMP biosynthesis via de novo pathway; 5-formamido-1-(5-phospho-D-ribosyl)imidazole-4-carboxamide from 5-amino-1-(5-phospho-D-ribosyl)imidazole-4-carboxamide (10-formyl THF route): step 1/1.</text>
</comment>
<organism evidence="12 13">
    <name type="scientific">Candidatus Providencia siddallii</name>
    <dbReference type="NCBI Taxonomy" id="1715285"/>
    <lineage>
        <taxon>Bacteria</taxon>
        <taxon>Pseudomonadati</taxon>
        <taxon>Pseudomonadota</taxon>
        <taxon>Gammaproteobacteria</taxon>
        <taxon>Enterobacterales</taxon>
        <taxon>Morganellaceae</taxon>
        <taxon>Providencia</taxon>
    </lineage>
</organism>
<dbReference type="InterPro" id="IPR024051">
    <property type="entry name" value="AICAR_Tfase_dup_dom_sf"/>
</dbReference>
<evidence type="ECO:0000313" key="12">
    <source>
        <dbReference type="EMBL" id="CRK86014.1"/>
    </source>
</evidence>
<dbReference type="EC" id="3.5.4.10" evidence="10"/>
<keyword evidence="6 10" id="KW-0378">Hydrolase</keyword>
<dbReference type="GO" id="GO:0004643">
    <property type="term" value="F:phosphoribosylaminoimidazolecarboxamide formyltransferase activity"/>
    <property type="evidence" value="ECO:0007669"/>
    <property type="project" value="UniProtKB-UniRule"/>
</dbReference>
<comment type="catalytic activity">
    <reaction evidence="8 10">
        <text>(6R)-10-formyltetrahydrofolate + 5-amino-1-(5-phospho-beta-D-ribosyl)imidazole-4-carboxamide = 5-formamido-1-(5-phospho-D-ribosyl)imidazole-4-carboxamide + (6S)-5,6,7,8-tetrahydrofolate</text>
        <dbReference type="Rhea" id="RHEA:22192"/>
        <dbReference type="ChEBI" id="CHEBI:57453"/>
        <dbReference type="ChEBI" id="CHEBI:58467"/>
        <dbReference type="ChEBI" id="CHEBI:58475"/>
        <dbReference type="ChEBI" id="CHEBI:195366"/>
        <dbReference type="EC" id="2.1.2.3"/>
    </reaction>
</comment>
<dbReference type="UniPathway" id="UPA00074">
    <property type="reaction ID" value="UER00133"/>
</dbReference>
<dbReference type="SUPFAM" id="SSF53927">
    <property type="entry name" value="Cytidine deaminase-like"/>
    <property type="match status" value="1"/>
</dbReference>
<dbReference type="FunFam" id="3.40.140.20:FF:000001">
    <property type="entry name" value="Bifunctional purine biosynthesis protein PurH"/>
    <property type="match status" value="1"/>
</dbReference>
<dbReference type="NCBIfam" id="NF002049">
    <property type="entry name" value="PRK00881.1"/>
    <property type="match status" value="1"/>
</dbReference>
<proteinExistence type="inferred from homology"/>
<evidence type="ECO:0000256" key="8">
    <source>
        <dbReference type="ARBA" id="ARBA00050488"/>
    </source>
</evidence>
<keyword evidence="7 10" id="KW-0511">Multifunctional enzyme</keyword>
<evidence type="ECO:0000256" key="2">
    <source>
        <dbReference type="ARBA" id="ARBA00004954"/>
    </source>
</evidence>
<comment type="catalytic activity">
    <reaction evidence="9 10">
        <text>IMP + H2O = 5-formamido-1-(5-phospho-D-ribosyl)imidazole-4-carboxamide</text>
        <dbReference type="Rhea" id="RHEA:18445"/>
        <dbReference type="ChEBI" id="CHEBI:15377"/>
        <dbReference type="ChEBI" id="CHEBI:58053"/>
        <dbReference type="ChEBI" id="CHEBI:58467"/>
        <dbReference type="EC" id="3.5.4.10"/>
    </reaction>
</comment>
<dbReference type="InterPro" id="IPR036914">
    <property type="entry name" value="MGS-like_dom_sf"/>
</dbReference>
<dbReference type="Gene3D" id="3.40.50.1380">
    <property type="entry name" value="Methylglyoxal synthase-like domain"/>
    <property type="match status" value="1"/>
</dbReference>
<dbReference type="GO" id="GO:0006189">
    <property type="term" value="P:'de novo' IMP biosynthetic process"/>
    <property type="evidence" value="ECO:0007669"/>
    <property type="project" value="UniProtKB-UniRule"/>
</dbReference>
<evidence type="ECO:0000256" key="6">
    <source>
        <dbReference type="ARBA" id="ARBA00022801"/>
    </source>
</evidence>
<dbReference type="FunFam" id="3.40.50.1380:FF:000001">
    <property type="entry name" value="Bifunctional purine biosynthesis protein PurH"/>
    <property type="match status" value="1"/>
</dbReference>
<dbReference type="Pfam" id="PF01808">
    <property type="entry name" value="AICARFT_IMPCHas"/>
    <property type="match status" value="1"/>
</dbReference>
<evidence type="ECO:0000313" key="13">
    <source>
        <dbReference type="Proteomes" id="UP000242301"/>
    </source>
</evidence>
<keyword evidence="5 10" id="KW-0658">Purine biosynthesis</keyword>
<comment type="domain">
    <text evidence="10">The IMP cyclohydrolase activity resides in the N-terminal region.</text>
</comment>
<sequence>MEPFRPIRRALFSVYDKNEILKFAKSLFKKGIEIISTGKTAKFLINAGIEIIDISKYTGFPEMMEGRIKTLHLKLYGGILGRRGKDDDVMKLHNMPPIDIVVVNLYPFADTIKNPNCNIKDAFKNIDIGGNSIIRAAAKNYNDVAIVIDNKDFDLIIKEMDNNKNSLSLSTRFNLAIKAFEYTASYDDVISTYLNKLVNFYNKNTNKICNNFPQTLNLNFTKKQDLRYGENNHQQASFYLEKNSKETSIATSKQIQGKMLSYNNVVDADTAFECVKLFNNPACVIVKHSNPCGVSESDNIYNAYNNALKADPISAFGGIIAFNRKLDKLTSELIIKHKFIEVIIAPSIDNNAIQIFLKKQKIRLLICGELNNYINNNLNYKSINGGLLVQDCDLFKIKDIDLSVVTKRQPTENELKSALFSWKIVRFVKSNAVVYAKNNITIAIGSGQTSRVYSVKLANFKAKSENLETNGCVMASDAFFPFRDCIDIAANIGISCIIQPGGSIKDNDIIDAANEYNIAMIFTKIRYLRH</sequence>
<name>A0A0M6W7Y4_9GAMM</name>
<dbReference type="PROSITE" id="PS51855">
    <property type="entry name" value="MGS"/>
    <property type="match status" value="1"/>
</dbReference>
<evidence type="ECO:0000256" key="4">
    <source>
        <dbReference type="ARBA" id="ARBA00022679"/>
    </source>
</evidence>
<keyword evidence="13" id="KW-1185">Reference proteome</keyword>
<reference evidence="13" key="1">
    <citation type="submission" date="2015-05" db="EMBL/GenBank/DDBJ databases">
        <authorList>
            <person name="Manzano-Marin A."/>
        </authorList>
    </citation>
    <scope>NUCLEOTIDE SEQUENCE [LARGE SCALE GENOMIC DNA]</scope>
    <source>
        <strain evidence="13">officinalis</strain>
    </source>
</reference>
<dbReference type="Gene3D" id="3.40.140.20">
    <property type="match status" value="2"/>
</dbReference>
<dbReference type="GO" id="GO:0005829">
    <property type="term" value="C:cytosol"/>
    <property type="evidence" value="ECO:0007669"/>
    <property type="project" value="TreeGrafter"/>
</dbReference>
<dbReference type="EMBL" id="CVRF01000003">
    <property type="protein sequence ID" value="CRK86014.1"/>
    <property type="molecule type" value="Genomic_DNA"/>
</dbReference>
<evidence type="ECO:0000256" key="7">
    <source>
        <dbReference type="ARBA" id="ARBA00023268"/>
    </source>
</evidence>
<dbReference type="SUPFAM" id="SSF52335">
    <property type="entry name" value="Methylglyoxal synthase-like"/>
    <property type="match status" value="1"/>
</dbReference>